<dbReference type="GO" id="GO:0016020">
    <property type="term" value="C:membrane"/>
    <property type="evidence" value="ECO:0007669"/>
    <property type="project" value="UniProtKB-SubCell"/>
</dbReference>
<feature type="region of interest" description="Disordered" evidence="5">
    <location>
        <begin position="305"/>
        <end position="324"/>
    </location>
</feature>
<keyword evidence="2 6" id="KW-0812">Transmembrane</keyword>
<feature type="region of interest" description="Disordered" evidence="5">
    <location>
        <begin position="1"/>
        <end position="65"/>
    </location>
</feature>
<feature type="transmembrane region" description="Helical" evidence="6">
    <location>
        <begin position="89"/>
        <end position="111"/>
    </location>
</feature>
<feature type="compositionally biased region" description="Polar residues" evidence="5">
    <location>
        <begin position="1"/>
        <end position="48"/>
    </location>
</feature>
<evidence type="ECO:0000313" key="8">
    <source>
        <dbReference type="EMBL" id="SCW03984.1"/>
    </source>
</evidence>
<gene>
    <name evidence="8" type="ORF">LAFE_0H03356G</name>
</gene>
<proteinExistence type="predicted"/>
<evidence type="ECO:0000256" key="5">
    <source>
        <dbReference type="SAM" id="MobiDB-lite"/>
    </source>
</evidence>
<dbReference type="OrthoDB" id="4065952at2759"/>
<evidence type="ECO:0000313" key="9">
    <source>
        <dbReference type="Proteomes" id="UP000190831"/>
    </source>
</evidence>
<feature type="transmembrane region" description="Helical" evidence="6">
    <location>
        <begin position="123"/>
        <end position="146"/>
    </location>
</feature>
<dbReference type="PANTHER" id="PTHR37451">
    <property type="entry name" value="MARVEL DOMAIN"/>
    <property type="match status" value="1"/>
</dbReference>
<evidence type="ECO:0000256" key="6">
    <source>
        <dbReference type="SAM" id="Phobius"/>
    </source>
</evidence>
<feature type="transmembrane region" description="Helical" evidence="6">
    <location>
        <begin position="227"/>
        <end position="251"/>
    </location>
</feature>
<evidence type="ECO:0000256" key="4">
    <source>
        <dbReference type="ARBA" id="ARBA00023136"/>
    </source>
</evidence>
<evidence type="ECO:0000256" key="1">
    <source>
        <dbReference type="ARBA" id="ARBA00004141"/>
    </source>
</evidence>
<keyword evidence="9" id="KW-1185">Reference proteome</keyword>
<sequence>MSTAGYQDTTRTGGVSNTGINSGVPNTGVPTTAANENYTDTAGPNGTYNDAGVIGTENRNQNRTVDPTVRTEYTKRSGLGFLLMDVPLVLLRLAQFACSVIVLGLLAYVLHGYDFHGSRKTNYSLATAVISTFYLLMLPVFTAALARFFVPGAYLLMEITLTILWLCAFIVLADAHGSHSCGLSQTSTYNASYGSYSSFLASSGYYDPFLEQYTTRNYGRPCRSAKAAIAFSGLAFILFLISTVLVGVFVVRPMLVAGGSKAFMQPYTSYGFRLNRMTGLNVMEEGGAAAHNEPEAVGQDQRTFSTGDSTYNGTHPEKVGDGHQRNMSGVTDMADPVVAAPVTGVGQNDVGPVTGTRV</sequence>
<evidence type="ECO:0000256" key="3">
    <source>
        <dbReference type="ARBA" id="ARBA00022989"/>
    </source>
</evidence>
<comment type="subcellular location">
    <subcellularLocation>
        <location evidence="1">Membrane</location>
        <topology evidence="1">Multi-pass membrane protein</topology>
    </subcellularLocation>
</comment>
<protein>
    <submittedName>
        <fullName evidence="8">LAFE_0H03356g1_1</fullName>
    </submittedName>
</protein>
<dbReference type="InterPro" id="IPR008253">
    <property type="entry name" value="Marvel"/>
</dbReference>
<keyword evidence="4 6" id="KW-0472">Membrane</keyword>
<evidence type="ECO:0000256" key="2">
    <source>
        <dbReference type="ARBA" id="ARBA00022692"/>
    </source>
</evidence>
<evidence type="ECO:0000259" key="7">
    <source>
        <dbReference type="Pfam" id="PF01284"/>
    </source>
</evidence>
<dbReference type="OMA" id="HRACNTS"/>
<name>A0A1G4MJB4_LACFM</name>
<keyword evidence="3 6" id="KW-1133">Transmembrane helix</keyword>
<dbReference type="EMBL" id="LT598491">
    <property type="protein sequence ID" value="SCW03984.1"/>
    <property type="molecule type" value="Genomic_DNA"/>
</dbReference>
<feature type="domain" description="MARVEL" evidence="7">
    <location>
        <begin position="87"/>
        <end position="245"/>
    </location>
</feature>
<dbReference type="AlphaFoldDB" id="A0A1G4MJB4"/>
<accession>A0A1G4MJB4</accession>
<dbReference type="STRING" id="4955.A0A1G4MJB4"/>
<dbReference type="PANTHER" id="PTHR37451:SF1">
    <property type="entry name" value="MARVEL DOMAIN-CONTAINING PROTEIN"/>
    <property type="match status" value="1"/>
</dbReference>
<reference evidence="8 9" key="1">
    <citation type="submission" date="2016-03" db="EMBL/GenBank/DDBJ databases">
        <authorList>
            <person name="Devillers H."/>
        </authorList>
    </citation>
    <scope>NUCLEOTIDE SEQUENCE [LARGE SCALE GENOMIC DNA]</scope>
    <source>
        <strain evidence="8">CBS 6772</strain>
    </source>
</reference>
<dbReference type="Pfam" id="PF01284">
    <property type="entry name" value="MARVEL"/>
    <property type="match status" value="1"/>
</dbReference>
<organism evidence="8 9">
    <name type="scientific">Lachancea fermentati</name>
    <name type="common">Zygosaccharomyces fermentati</name>
    <dbReference type="NCBI Taxonomy" id="4955"/>
    <lineage>
        <taxon>Eukaryota</taxon>
        <taxon>Fungi</taxon>
        <taxon>Dikarya</taxon>
        <taxon>Ascomycota</taxon>
        <taxon>Saccharomycotina</taxon>
        <taxon>Saccharomycetes</taxon>
        <taxon>Saccharomycetales</taxon>
        <taxon>Saccharomycetaceae</taxon>
        <taxon>Lachancea</taxon>
    </lineage>
</organism>
<feature type="compositionally biased region" description="Basic and acidic residues" evidence="5">
    <location>
        <begin position="315"/>
        <end position="324"/>
    </location>
</feature>
<dbReference type="Proteomes" id="UP000190831">
    <property type="component" value="Chromosome H"/>
</dbReference>
<feature type="transmembrane region" description="Helical" evidence="6">
    <location>
        <begin position="152"/>
        <end position="173"/>
    </location>
</feature>